<feature type="transmembrane region" description="Helical" evidence="12">
    <location>
        <begin position="147"/>
        <end position="167"/>
    </location>
</feature>
<evidence type="ECO:0000256" key="2">
    <source>
        <dbReference type="ARBA" id="ARBA00022475"/>
    </source>
</evidence>
<evidence type="ECO:0000256" key="12">
    <source>
        <dbReference type="SAM" id="Phobius"/>
    </source>
</evidence>
<organism evidence="13 14">
    <name type="scientific">Corynebacterium massiliense DSM 45435</name>
    <dbReference type="NCBI Taxonomy" id="1121364"/>
    <lineage>
        <taxon>Bacteria</taxon>
        <taxon>Bacillati</taxon>
        <taxon>Actinomycetota</taxon>
        <taxon>Actinomycetes</taxon>
        <taxon>Mycobacteriales</taxon>
        <taxon>Corynebacteriaceae</taxon>
        <taxon>Corynebacterium</taxon>
    </lineage>
</organism>
<dbReference type="PANTHER" id="PTHR35457:SF1">
    <property type="entry name" value="HEME A SYNTHASE"/>
    <property type="match status" value="1"/>
</dbReference>
<proteinExistence type="predicted"/>
<feature type="transmembrane region" description="Helical" evidence="12">
    <location>
        <begin position="188"/>
        <end position="210"/>
    </location>
</feature>
<feature type="transmembrane region" description="Helical" evidence="12">
    <location>
        <begin position="121"/>
        <end position="141"/>
    </location>
</feature>
<evidence type="ECO:0000256" key="4">
    <source>
        <dbReference type="ARBA" id="ARBA00022723"/>
    </source>
</evidence>
<dbReference type="EC" id="1.3.-.-" evidence="13"/>
<reference evidence="13 14" key="1">
    <citation type="submission" date="2020-10" db="EMBL/GenBank/DDBJ databases">
        <title>Complete genome sequence of Corynebacterium massiliense DSM 45435, type strain of Corynebacterium massiliense.</title>
        <authorList>
            <person name="Busche T."/>
            <person name="Kalinowski J."/>
            <person name="Ruckert C."/>
        </authorList>
    </citation>
    <scope>NUCLEOTIDE SEQUENCE [LARGE SCALE GENOMIC DNA]</scope>
    <source>
        <strain evidence="13 14">DSM 45435</strain>
    </source>
</reference>
<comment type="subcellular location">
    <subcellularLocation>
        <location evidence="1">Membrane</location>
        <topology evidence="1">Multi-pass membrane protein</topology>
    </subcellularLocation>
</comment>
<dbReference type="InterPro" id="IPR050450">
    <property type="entry name" value="COX15/CtaA_HemeA_synthase"/>
</dbReference>
<evidence type="ECO:0000256" key="9">
    <source>
        <dbReference type="ARBA" id="ARBA00023136"/>
    </source>
</evidence>
<evidence type="ECO:0000313" key="13">
    <source>
        <dbReference type="EMBL" id="WCZ32555.1"/>
    </source>
</evidence>
<keyword evidence="4" id="KW-0479">Metal-binding</keyword>
<name>A0ABY7U775_9CORY</name>
<dbReference type="Pfam" id="PF02628">
    <property type="entry name" value="COX15-CtaA"/>
    <property type="match status" value="1"/>
</dbReference>
<protein>
    <submittedName>
        <fullName evidence="13">Heme A synthase</fullName>
        <ecNumber evidence="13">1.3.-.-</ecNumber>
    </submittedName>
</protein>
<sequence length="343" mass="37411">MAVSTTTPTPPRNRTLWQRFKDFFGYATIQQQRAVALVLLVCQIGITITGSTVRVTGSGLGCETWPKCHPDSLVPVEGLPIVHQIIEFGNRLLTFVVSAAAIAAIVVVYKARRRKELKVYAWASFILVVVQAIIGGISVLLNLRWWAVALHFLPSMALVWLAAMLYSRIKTPDDGTPTRQFPGRIQNLTLIANIALIVVLITGTMVTGSGVHSGDAAIHMESRLQVNTEYMAVAHAMCMYVYLAFTLVVVWMLYRHGAPSATKKAGVVLIAIILLQWVIGVIQFRLGIPRWTVPAHVGMSGVVTCFSALLYAHGVTRVRKGDANELVTGSPAGDTRRAAHFAS</sequence>
<keyword evidence="3 12" id="KW-0812">Transmembrane</keyword>
<feature type="transmembrane region" description="Helical" evidence="12">
    <location>
        <begin position="230"/>
        <end position="254"/>
    </location>
</feature>
<dbReference type="EMBL" id="CP063189">
    <property type="protein sequence ID" value="WCZ32555.1"/>
    <property type="molecule type" value="Genomic_DNA"/>
</dbReference>
<keyword evidence="7" id="KW-0408">Iron</keyword>
<evidence type="ECO:0000256" key="3">
    <source>
        <dbReference type="ARBA" id="ARBA00022692"/>
    </source>
</evidence>
<keyword evidence="8" id="KW-0350">Heme biosynthesis</keyword>
<evidence type="ECO:0000256" key="8">
    <source>
        <dbReference type="ARBA" id="ARBA00023133"/>
    </source>
</evidence>
<dbReference type="GO" id="GO:0016491">
    <property type="term" value="F:oxidoreductase activity"/>
    <property type="evidence" value="ECO:0007669"/>
    <property type="project" value="UniProtKB-KW"/>
</dbReference>
<feature type="transmembrane region" description="Helical" evidence="12">
    <location>
        <begin position="293"/>
        <end position="312"/>
    </location>
</feature>
<evidence type="ECO:0000313" key="14">
    <source>
        <dbReference type="Proteomes" id="UP001220064"/>
    </source>
</evidence>
<keyword evidence="5 12" id="KW-1133">Transmembrane helix</keyword>
<dbReference type="PANTHER" id="PTHR35457">
    <property type="entry name" value="HEME A SYNTHASE"/>
    <property type="match status" value="1"/>
</dbReference>
<dbReference type="Proteomes" id="UP001220064">
    <property type="component" value="Chromosome"/>
</dbReference>
<evidence type="ECO:0000256" key="6">
    <source>
        <dbReference type="ARBA" id="ARBA00023002"/>
    </source>
</evidence>
<dbReference type="RefSeq" id="WP_022862027.1">
    <property type="nucleotide sequence ID" value="NZ_ATVG01000001.1"/>
</dbReference>
<keyword evidence="10" id="KW-1015">Disulfide bond</keyword>
<keyword evidence="14" id="KW-1185">Reference proteome</keyword>
<evidence type="ECO:0000256" key="5">
    <source>
        <dbReference type="ARBA" id="ARBA00022989"/>
    </source>
</evidence>
<feature type="transmembrane region" description="Helical" evidence="12">
    <location>
        <begin position="266"/>
        <end position="287"/>
    </location>
</feature>
<keyword evidence="9 12" id="KW-0472">Membrane</keyword>
<evidence type="ECO:0000256" key="11">
    <source>
        <dbReference type="ARBA" id="ARBA00023444"/>
    </source>
</evidence>
<feature type="transmembrane region" description="Helical" evidence="12">
    <location>
        <begin position="92"/>
        <end position="109"/>
    </location>
</feature>
<evidence type="ECO:0000256" key="1">
    <source>
        <dbReference type="ARBA" id="ARBA00004141"/>
    </source>
</evidence>
<evidence type="ECO:0000256" key="7">
    <source>
        <dbReference type="ARBA" id="ARBA00023004"/>
    </source>
</evidence>
<dbReference type="InterPro" id="IPR003780">
    <property type="entry name" value="COX15/CtaA_fam"/>
</dbReference>
<accession>A0ABY7U775</accession>
<gene>
    <name evidence="13" type="primary">ctaA</name>
    <name evidence="13" type="ORF">CMASS_05570</name>
</gene>
<evidence type="ECO:0000256" key="10">
    <source>
        <dbReference type="ARBA" id="ARBA00023157"/>
    </source>
</evidence>
<keyword evidence="6 13" id="KW-0560">Oxidoreductase</keyword>
<comment type="pathway">
    <text evidence="11">Porphyrin-containing compound metabolism.</text>
</comment>
<keyword evidence="2" id="KW-1003">Cell membrane</keyword>